<protein>
    <submittedName>
        <fullName evidence="2">Uncharacterized protein</fullName>
    </submittedName>
</protein>
<accession>A0A381XN86</accession>
<reference evidence="2" key="1">
    <citation type="submission" date="2018-05" db="EMBL/GenBank/DDBJ databases">
        <authorList>
            <person name="Lanie J.A."/>
            <person name="Ng W.-L."/>
            <person name="Kazmierczak K.M."/>
            <person name="Andrzejewski T.M."/>
            <person name="Davidsen T.M."/>
            <person name="Wayne K.J."/>
            <person name="Tettelin H."/>
            <person name="Glass J.I."/>
            <person name="Rusch D."/>
            <person name="Podicherti R."/>
            <person name="Tsui H.-C.T."/>
            <person name="Winkler M.E."/>
        </authorList>
    </citation>
    <scope>NUCLEOTIDE SEQUENCE</scope>
</reference>
<gene>
    <name evidence="2" type="ORF">METZ01_LOCUS118964</name>
</gene>
<proteinExistence type="predicted"/>
<dbReference type="EMBL" id="UINC01015755">
    <property type="protein sequence ID" value="SVA66110.1"/>
    <property type="molecule type" value="Genomic_DNA"/>
</dbReference>
<evidence type="ECO:0000313" key="2">
    <source>
        <dbReference type="EMBL" id="SVA66110.1"/>
    </source>
</evidence>
<name>A0A381XN86_9ZZZZ</name>
<dbReference type="AlphaFoldDB" id="A0A381XN86"/>
<evidence type="ECO:0000256" key="1">
    <source>
        <dbReference type="SAM" id="MobiDB-lite"/>
    </source>
</evidence>
<organism evidence="2">
    <name type="scientific">marine metagenome</name>
    <dbReference type="NCBI Taxonomy" id="408172"/>
    <lineage>
        <taxon>unclassified sequences</taxon>
        <taxon>metagenomes</taxon>
        <taxon>ecological metagenomes</taxon>
    </lineage>
</organism>
<sequence>QHMASQRAEFGGIIEVEPAADEVDP</sequence>
<feature type="region of interest" description="Disordered" evidence="1">
    <location>
        <begin position="1"/>
        <end position="25"/>
    </location>
</feature>
<feature type="non-terminal residue" evidence="2">
    <location>
        <position position="1"/>
    </location>
</feature>